<organism evidence="3 4">
    <name type="scientific">Streptomyces dysideae</name>
    <dbReference type="NCBI Taxonomy" id="909626"/>
    <lineage>
        <taxon>Bacteria</taxon>
        <taxon>Bacillati</taxon>
        <taxon>Actinomycetota</taxon>
        <taxon>Actinomycetes</taxon>
        <taxon>Kitasatosporales</taxon>
        <taxon>Streptomycetaceae</taxon>
        <taxon>Streptomyces</taxon>
    </lineage>
</organism>
<feature type="region of interest" description="Disordered" evidence="1">
    <location>
        <begin position="199"/>
        <end position="223"/>
    </location>
</feature>
<dbReference type="RefSeq" id="WP_067030684.1">
    <property type="nucleotide sequence ID" value="NZ_KQ949107.1"/>
</dbReference>
<keyword evidence="4" id="KW-1185">Reference proteome</keyword>
<keyword evidence="2" id="KW-0472">Membrane</keyword>
<dbReference type="AlphaFoldDB" id="A0A101UST2"/>
<sequence>MRPLRPTGSASPASGVLRGMRAGVLAVLCVLLPLAGHALTQSHAPRWIIIATVAAVAVPGAAVLTRHRLTDAQVVAVLTAAQVASHVAYALPGACRAVTGEETAPPGLYAVVEHGADAGPPAGVLLAGHLVTVIIAARLLGVGEQLLWRSGPLLAAVRRLLLFLWPLLGRVHGTGPEVSVHVTTAPLRSAVLTRLREGRAPPRRARASLAPLRPMPVGGPLLP</sequence>
<proteinExistence type="predicted"/>
<gene>
    <name evidence="3" type="ORF">AQJ91_36990</name>
</gene>
<comment type="caution">
    <text evidence="3">The sequence shown here is derived from an EMBL/GenBank/DDBJ whole genome shotgun (WGS) entry which is preliminary data.</text>
</comment>
<accession>A0A101UST2</accession>
<feature type="transmembrane region" description="Helical" evidence="2">
    <location>
        <begin position="46"/>
        <end position="64"/>
    </location>
</feature>
<name>A0A101UST2_9ACTN</name>
<dbReference type="Proteomes" id="UP000053260">
    <property type="component" value="Unassembled WGS sequence"/>
</dbReference>
<evidence type="ECO:0000313" key="4">
    <source>
        <dbReference type="Proteomes" id="UP000053260"/>
    </source>
</evidence>
<evidence type="ECO:0000256" key="2">
    <source>
        <dbReference type="SAM" id="Phobius"/>
    </source>
</evidence>
<protein>
    <submittedName>
        <fullName evidence="3">Uncharacterized protein</fullName>
    </submittedName>
</protein>
<keyword evidence="2" id="KW-0812">Transmembrane</keyword>
<dbReference type="STRING" id="909626.AQJ91_36990"/>
<evidence type="ECO:0000313" key="3">
    <source>
        <dbReference type="EMBL" id="KUO16224.1"/>
    </source>
</evidence>
<reference evidence="3 4" key="1">
    <citation type="submission" date="2015-10" db="EMBL/GenBank/DDBJ databases">
        <title>Draft genome sequence of Streptomyces sp. RV15, isolated from a marine sponge.</title>
        <authorList>
            <person name="Ruckert C."/>
            <person name="Abdelmohsen U.R."/>
            <person name="Winkler A."/>
            <person name="Hentschel U."/>
            <person name="Kalinowski J."/>
            <person name="Kampfer P."/>
            <person name="Glaeser S."/>
        </authorList>
    </citation>
    <scope>NUCLEOTIDE SEQUENCE [LARGE SCALE GENOMIC DNA]</scope>
    <source>
        <strain evidence="3 4">RV15</strain>
    </source>
</reference>
<dbReference type="EMBL" id="LMXB01000093">
    <property type="protein sequence ID" value="KUO16224.1"/>
    <property type="molecule type" value="Genomic_DNA"/>
</dbReference>
<keyword evidence="2" id="KW-1133">Transmembrane helix</keyword>
<dbReference type="OrthoDB" id="4221649at2"/>
<evidence type="ECO:0000256" key="1">
    <source>
        <dbReference type="SAM" id="MobiDB-lite"/>
    </source>
</evidence>